<dbReference type="OrthoDB" id="74764at2759"/>
<feature type="compositionally biased region" description="Acidic residues" evidence="5">
    <location>
        <begin position="496"/>
        <end position="517"/>
    </location>
</feature>
<feature type="binding site" evidence="4">
    <location>
        <position position="177"/>
    </location>
    <ligand>
        <name>ATP</name>
        <dbReference type="ChEBI" id="CHEBI:30616"/>
    </ligand>
</feature>
<dbReference type="Gene3D" id="1.10.510.10">
    <property type="entry name" value="Transferase(Phosphotransferase) domain 1"/>
    <property type="match status" value="1"/>
</dbReference>
<name>A0A395I1Y9_ASPHC</name>
<dbReference type="SUPFAM" id="SSF56112">
    <property type="entry name" value="Protein kinase-like (PK-like)"/>
    <property type="match status" value="1"/>
</dbReference>
<evidence type="ECO:0000259" key="6">
    <source>
        <dbReference type="PROSITE" id="PS50006"/>
    </source>
</evidence>
<dbReference type="SMART" id="SM00240">
    <property type="entry name" value="FHA"/>
    <property type="match status" value="1"/>
</dbReference>
<dbReference type="InterPro" id="IPR000719">
    <property type="entry name" value="Prot_kinase_dom"/>
</dbReference>
<dbReference type="InterPro" id="IPR008271">
    <property type="entry name" value="Ser/Thr_kinase_AS"/>
</dbReference>
<dbReference type="Pfam" id="PF00069">
    <property type="entry name" value="Pkinase"/>
    <property type="match status" value="1"/>
</dbReference>
<dbReference type="Proteomes" id="UP000248961">
    <property type="component" value="Unassembled WGS sequence"/>
</dbReference>
<evidence type="ECO:0000256" key="2">
    <source>
        <dbReference type="ARBA" id="ARBA00022741"/>
    </source>
</evidence>
<dbReference type="RefSeq" id="XP_025553366.1">
    <property type="nucleotide sequence ID" value="XM_025693547.1"/>
</dbReference>
<proteinExistence type="inferred from homology"/>
<dbReference type="InterPro" id="IPR000253">
    <property type="entry name" value="FHA_dom"/>
</dbReference>
<dbReference type="InterPro" id="IPR008984">
    <property type="entry name" value="SMAD_FHA_dom_sf"/>
</dbReference>
<dbReference type="GeneID" id="37197836"/>
<feature type="region of interest" description="Disordered" evidence="5">
    <location>
        <begin position="490"/>
        <end position="518"/>
    </location>
</feature>
<evidence type="ECO:0000256" key="5">
    <source>
        <dbReference type="SAM" id="MobiDB-lite"/>
    </source>
</evidence>
<keyword evidence="2 4" id="KW-0547">Nucleotide-binding</keyword>
<evidence type="ECO:0000259" key="7">
    <source>
        <dbReference type="PROSITE" id="PS50011"/>
    </source>
</evidence>
<evidence type="ECO:0000256" key="3">
    <source>
        <dbReference type="ARBA" id="ARBA00022840"/>
    </source>
</evidence>
<dbReference type="GO" id="GO:0005524">
    <property type="term" value="F:ATP binding"/>
    <property type="evidence" value="ECO:0007669"/>
    <property type="project" value="UniProtKB-UniRule"/>
</dbReference>
<sequence length="558" mass="62597">MTAPSSSSSRQRLYVGTIATYCPETAQITKPLPIYSDQVITIGRGPACDYVVNDTHVSRKHLQIYTVLYDRENPDDVAPLVYARDLSLNITTWNGYTMGSRRGSFLLSDGDILEIGGDKYIRFNSETHGGLTNAVKAREVSLLSREFMLTGRKIGLGGYGTVYMAYRRVDGKQLACKVLDTRLLKEKVIITVKQDFGMFHEHAARGEEEPPNAAMKGVYRDYIRMRLKEKLGIVQQEAMILKDLYHPNIVSLEKVVYSQDTFYIFQELLTGGDLFSYVHFKGGKLDNMEAAAIVRQITKALLYLHDRGIVHRDVKPDNILLATLEAGCRVVLSDFGCATRVTSTGRMATMVGTIPYRAPELLERRYTKAIDMWSLGCLTAVILTGEPTPDPEVMSWSDVLGGDGGTLKILSIFYAHSLRPRAQDFIFKTMAWKAEDRMTARQALAHEWFTNPAHHQSFLDLYTRAIKDWVPRNTGEDSVVRISAYAETESEILATQDDEESSDEWPSEESLEEEDQIAEGVCHEEASLTLSDLGLPRLFRGLSGTDPEELDEVAVESE</sequence>
<protein>
    <submittedName>
        <fullName evidence="8">Kinase-like protein</fullName>
    </submittedName>
</protein>
<dbReference type="CDD" id="cd22670">
    <property type="entry name" value="FHA_MEK1-like"/>
    <property type="match status" value="1"/>
</dbReference>
<feature type="domain" description="FHA" evidence="6">
    <location>
        <begin position="40"/>
        <end position="98"/>
    </location>
</feature>
<dbReference type="InterPro" id="IPR011009">
    <property type="entry name" value="Kinase-like_dom_sf"/>
</dbReference>
<dbReference type="PROSITE" id="PS00108">
    <property type="entry name" value="PROTEIN_KINASE_ST"/>
    <property type="match status" value="1"/>
</dbReference>
<accession>A0A395I1Y9</accession>
<dbReference type="PROSITE" id="PS00107">
    <property type="entry name" value="PROTEIN_KINASE_ATP"/>
    <property type="match status" value="1"/>
</dbReference>
<dbReference type="PROSITE" id="PS50006">
    <property type="entry name" value="FHA_DOMAIN"/>
    <property type="match status" value="1"/>
</dbReference>
<keyword evidence="9" id="KW-1185">Reference proteome</keyword>
<keyword evidence="3 4" id="KW-0067">ATP-binding</keyword>
<dbReference type="Gene3D" id="3.30.200.20">
    <property type="entry name" value="Phosphorylase Kinase, domain 1"/>
    <property type="match status" value="1"/>
</dbReference>
<organism evidence="8 9">
    <name type="scientific">Aspergillus homomorphus (strain CBS 101889)</name>
    <dbReference type="NCBI Taxonomy" id="1450537"/>
    <lineage>
        <taxon>Eukaryota</taxon>
        <taxon>Fungi</taxon>
        <taxon>Dikarya</taxon>
        <taxon>Ascomycota</taxon>
        <taxon>Pezizomycotina</taxon>
        <taxon>Eurotiomycetes</taxon>
        <taxon>Eurotiomycetidae</taxon>
        <taxon>Eurotiales</taxon>
        <taxon>Aspergillaceae</taxon>
        <taxon>Aspergillus</taxon>
        <taxon>Aspergillus subgen. Circumdati</taxon>
    </lineage>
</organism>
<dbReference type="VEuPathDB" id="FungiDB:BO97DRAFT_386664"/>
<keyword evidence="8" id="KW-0808">Transferase</keyword>
<gene>
    <name evidence="8" type="ORF">BO97DRAFT_386664</name>
</gene>
<dbReference type="InterPro" id="IPR017441">
    <property type="entry name" value="Protein_kinase_ATP_BS"/>
</dbReference>
<evidence type="ECO:0000313" key="9">
    <source>
        <dbReference type="Proteomes" id="UP000248961"/>
    </source>
</evidence>
<dbReference type="AlphaFoldDB" id="A0A395I1Y9"/>
<evidence type="ECO:0000256" key="1">
    <source>
        <dbReference type="ARBA" id="ARBA00005575"/>
    </source>
</evidence>
<dbReference type="Gene3D" id="2.60.200.20">
    <property type="match status" value="1"/>
</dbReference>
<dbReference type="SMART" id="SM00220">
    <property type="entry name" value="S_TKc"/>
    <property type="match status" value="1"/>
</dbReference>
<keyword evidence="8" id="KW-0418">Kinase</keyword>
<dbReference type="SUPFAM" id="SSF49879">
    <property type="entry name" value="SMAD/FHA domain"/>
    <property type="match status" value="1"/>
</dbReference>
<evidence type="ECO:0000313" key="8">
    <source>
        <dbReference type="EMBL" id="RAL14212.1"/>
    </source>
</evidence>
<dbReference type="PANTHER" id="PTHR24347">
    <property type="entry name" value="SERINE/THREONINE-PROTEIN KINASE"/>
    <property type="match status" value="1"/>
</dbReference>
<feature type="domain" description="Protein kinase" evidence="7">
    <location>
        <begin position="148"/>
        <end position="449"/>
    </location>
</feature>
<dbReference type="GO" id="GO:0004672">
    <property type="term" value="F:protein kinase activity"/>
    <property type="evidence" value="ECO:0007669"/>
    <property type="project" value="InterPro"/>
</dbReference>
<evidence type="ECO:0000256" key="4">
    <source>
        <dbReference type="PROSITE-ProRule" id="PRU10141"/>
    </source>
</evidence>
<comment type="similarity">
    <text evidence="1">Belongs to the protein kinase superfamily. CAMK Ser/Thr protein kinase family. CHEK2 subfamily.</text>
</comment>
<dbReference type="STRING" id="1450537.A0A395I1Y9"/>
<dbReference type="Pfam" id="PF00498">
    <property type="entry name" value="FHA"/>
    <property type="match status" value="1"/>
</dbReference>
<reference evidence="8 9" key="1">
    <citation type="submission" date="2018-02" db="EMBL/GenBank/DDBJ databases">
        <title>The genomes of Aspergillus section Nigri reveals drivers in fungal speciation.</title>
        <authorList>
            <consortium name="DOE Joint Genome Institute"/>
            <person name="Vesth T.C."/>
            <person name="Nybo J."/>
            <person name="Theobald S."/>
            <person name="Brandl J."/>
            <person name="Frisvad J.C."/>
            <person name="Nielsen K.F."/>
            <person name="Lyhne E.K."/>
            <person name="Kogle M.E."/>
            <person name="Kuo A."/>
            <person name="Riley R."/>
            <person name="Clum A."/>
            <person name="Nolan M."/>
            <person name="Lipzen A."/>
            <person name="Salamov A."/>
            <person name="Henrissat B."/>
            <person name="Wiebenga A."/>
            <person name="De vries R.P."/>
            <person name="Grigoriev I.V."/>
            <person name="Mortensen U.H."/>
            <person name="Andersen M.R."/>
            <person name="Baker S.E."/>
        </authorList>
    </citation>
    <scope>NUCLEOTIDE SEQUENCE [LARGE SCALE GENOMIC DNA]</scope>
    <source>
        <strain evidence="8 9">CBS 101889</strain>
    </source>
</reference>
<dbReference type="PROSITE" id="PS50011">
    <property type="entry name" value="PROTEIN_KINASE_DOM"/>
    <property type="match status" value="1"/>
</dbReference>
<dbReference type="EMBL" id="KZ824275">
    <property type="protein sequence ID" value="RAL14212.1"/>
    <property type="molecule type" value="Genomic_DNA"/>
</dbReference>